<evidence type="ECO:0000259" key="2">
    <source>
        <dbReference type="SMART" id="SM00862"/>
    </source>
</evidence>
<feature type="non-terminal residue" evidence="3">
    <location>
        <position position="116"/>
    </location>
</feature>
<comment type="caution">
    <text evidence="3">The sequence shown here is derived from an EMBL/GenBank/DDBJ whole genome shotgun (WGS) entry which is preliminary data.</text>
</comment>
<dbReference type="SUPFAM" id="SSF46894">
    <property type="entry name" value="C-terminal effector domain of the bipartite response regulators"/>
    <property type="match status" value="1"/>
</dbReference>
<accession>A0ABW3MMA1</accession>
<name>A0ABW3MMA1_9PSEU</name>
<dbReference type="SMART" id="SM00862">
    <property type="entry name" value="Trans_reg_C"/>
    <property type="match status" value="1"/>
</dbReference>
<dbReference type="InterPro" id="IPR051677">
    <property type="entry name" value="AfsR-DnrI-RedD_regulator"/>
</dbReference>
<dbReference type="Proteomes" id="UP001597045">
    <property type="component" value="Unassembled WGS sequence"/>
</dbReference>
<dbReference type="PANTHER" id="PTHR35807:SF1">
    <property type="entry name" value="TRANSCRIPTIONAL REGULATOR REDD"/>
    <property type="match status" value="1"/>
</dbReference>
<feature type="domain" description="OmpR/PhoB-type" evidence="2">
    <location>
        <begin position="22"/>
        <end position="94"/>
    </location>
</feature>
<dbReference type="PANTHER" id="PTHR35807">
    <property type="entry name" value="TRANSCRIPTIONAL REGULATOR REDD-RELATED"/>
    <property type="match status" value="1"/>
</dbReference>
<keyword evidence="4" id="KW-1185">Reference proteome</keyword>
<dbReference type="EMBL" id="JBHTIS010003458">
    <property type="protein sequence ID" value="MFD1051268.1"/>
    <property type="molecule type" value="Genomic_DNA"/>
</dbReference>
<keyword evidence="1" id="KW-0238">DNA-binding</keyword>
<dbReference type="Gene3D" id="1.10.10.10">
    <property type="entry name" value="Winged helix-like DNA-binding domain superfamily/Winged helix DNA-binding domain"/>
    <property type="match status" value="1"/>
</dbReference>
<dbReference type="InterPro" id="IPR001867">
    <property type="entry name" value="OmpR/PhoB-type_DNA-bd"/>
</dbReference>
<organism evidence="3 4">
    <name type="scientific">Kibdelosporangium lantanae</name>
    <dbReference type="NCBI Taxonomy" id="1497396"/>
    <lineage>
        <taxon>Bacteria</taxon>
        <taxon>Bacillati</taxon>
        <taxon>Actinomycetota</taxon>
        <taxon>Actinomycetes</taxon>
        <taxon>Pseudonocardiales</taxon>
        <taxon>Pseudonocardiaceae</taxon>
        <taxon>Kibdelosporangium</taxon>
    </lineage>
</organism>
<sequence>MIKLACLRFCVLGPLTVTTVDGAPVSLRGNRLPALLSELLVNANRPVPVSRLVEVLWGEHPPKSYVSNMHTYISRLRERLDGVPIEQVAGGYRIRVETEDLDLLVFRAAAEAGREA</sequence>
<evidence type="ECO:0000256" key="1">
    <source>
        <dbReference type="ARBA" id="ARBA00023125"/>
    </source>
</evidence>
<dbReference type="Pfam" id="PF00486">
    <property type="entry name" value="Trans_reg_C"/>
    <property type="match status" value="1"/>
</dbReference>
<proteinExistence type="predicted"/>
<dbReference type="InterPro" id="IPR016032">
    <property type="entry name" value="Sig_transdc_resp-reg_C-effctor"/>
</dbReference>
<reference evidence="4" key="1">
    <citation type="journal article" date="2019" name="Int. J. Syst. Evol. Microbiol.">
        <title>The Global Catalogue of Microorganisms (GCM) 10K type strain sequencing project: providing services to taxonomists for standard genome sequencing and annotation.</title>
        <authorList>
            <consortium name="The Broad Institute Genomics Platform"/>
            <consortium name="The Broad Institute Genome Sequencing Center for Infectious Disease"/>
            <person name="Wu L."/>
            <person name="Ma J."/>
        </authorList>
    </citation>
    <scope>NUCLEOTIDE SEQUENCE [LARGE SCALE GENOMIC DNA]</scope>
    <source>
        <strain evidence="4">JCM 31486</strain>
    </source>
</reference>
<dbReference type="InterPro" id="IPR036388">
    <property type="entry name" value="WH-like_DNA-bd_sf"/>
</dbReference>
<protein>
    <submittedName>
        <fullName evidence="3">Winged helix-turn-helix domain-containing protein</fullName>
    </submittedName>
</protein>
<evidence type="ECO:0000313" key="3">
    <source>
        <dbReference type="EMBL" id="MFD1051268.1"/>
    </source>
</evidence>
<evidence type="ECO:0000313" key="4">
    <source>
        <dbReference type="Proteomes" id="UP001597045"/>
    </source>
</evidence>
<gene>
    <name evidence="3" type="ORF">ACFQ1S_39885</name>
</gene>